<protein>
    <submittedName>
        <fullName evidence="4">Tetratricopeptide repeat protein</fullName>
    </submittedName>
</protein>
<dbReference type="Pfam" id="PF14559">
    <property type="entry name" value="TPR_19"/>
    <property type="match status" value="1"/>
</dbReference>
<keyword evidence="1" id="KW-0732">Signal</keyword>
<feature type="domain" description="Cytochrome c-552/4" evidence="3">
    <location>
        <begin position="196"/>
        <end position="235"/>
    </location>
</feature>
<comment type="caution">
    <text evidence="4">The sequence shown here is derived from an EMBL/GenBank/DDBJ whole genome shotgun (WGS) entry which is preliminary data.</text>
</comment>
<name>A0ABP8CFP2_9FLAO</name>
<sequence length="763" mass="87634">MNFLKKEAVKYVFVKRFIARLLFVFILVCGISCKKNKTEYIAVSKEEKSMFLSGKQIPDSSFLGDETCKKCHDNQFKDWQGSHHDMAMQEVSDSSILGDFNNKTFKSQGVTSRFFKKDGDFYVNTEGRDGQNHDYKIEYAFGVTPLQQYIVKFPDGHYQCLRTAWDTKKNKWFDLYPDFKVVHSEWLHWSRGGLNWNTMCADCHSTNVRKNYDQETHSYNTKYAIINVSCEACHGPGKQHVADVKSLGDKYKPSGSLKMTADTAPKDLVDQCARCHMRREQFSEFYNFEGSMLDHYSPQLITEGLYHADGQILDEDYVYGSFVQSKMYHNNVTCTNCHDAHSLKLKFDGNNLCTQCHVSETYNTPSHHFHETGTDGAKCINCHMTGKTYMGNDYRRDHSFRIPRPDQSLKYGTPNACTQCHEDKDNQWAWDNFKKQHGVPDYTHFSDLLAPGITRQANGLESLTELVKDTVYPDIARASAVMAMSNYANQEVINNLISFLNDESPLVRGASLDVLSEINTTDYVNAFLPLLKDEKRSVRVKAFFAIGGLNEMQIPEAYKSVYKNVKKEFETYLDINADFTGGRIKRASYYLKKGDILNAIKCYENALAIDNINNLARTNLANLYYRNGNVDKAEAAFKTIIKQEPEFGQTYYSYALLLGELNRTDEAIVQMELAIKYMPENVRFYYNLGLLYNKVNNFSKAESTIIHGLKRDATNENLLYALAFIYSKNSKTEKAKNIAERLINLYPSNPQYKTFYQQLSAMQ</sequence>
<evidence type="ECO:0000313" key="5">
    <source>
        <dbReference type="Proteomes" id="UP001501496"/>
    </source>
</evidence>
<dbReference type="SUPFAM" id="SSF48452">
    <property type="entry name" value="TPR-like"/>
    <property type="match status" value="1"/>
</dbReference>
<dbReference type="RefSeq" id="WP_344789169.1">
    <property type="nucleotide sequence ID" value="NZ_BAABCA010000006.1"/>
</dbReference>
<feature type="repeat" description="TPR" evidence="2">
    <location>
        <begin position="614"/>
        <end position="647"/>
    </location>
</feature>
<accession>A0ABP8CFP2</accession>
<evidence type="ECO:0000256" key="2">
    <source>
        <dbReference type="PROSITE-ProRule" id="PRU00339"/>
    </source>
</evidence>
<dbReference type="SUPFAM" id="SSF48695">
    <property type="entry name" value="Multiheme cytochromes"/>
    <property type="match status" value="1"/>
</dbReference>
<keyword evidence="2" id="KW-0802">TPR repeat</keyword>
<dbReference type="InterPro" id="IPR011990">
    <property type="entry name" value="TPR-like_helical_dom_sf"/>
</dbReference>
<feature type="domain" description="Cytochrome c-552/4" evidence="3">
    <location>
        <begin position="67"/>
        <end position="93"/>
    </location>
</feature>
<dbReference type="InterPro" id="IPR051829">
    <property type="entry name" value="Multiheme_Cytochr_ET"/>
</dbReference>
<dbReference type="Proteomes" id="UP001501496">
    <property type="component" value="Unassembled WGS sequence"/>
</dbReference>
<dbReference type="Pfam" id="PF13435">
    <property type="entry name" value="Cytochrome_C554"/>
    <property type="match status" value="2"/>
</dbReference>
<evidence type="ECO:0000313" key="4">
    <source>
        <dbReference type="EMBL" id="GAA4238722.1"/>
    </source>
</evidence>
<dbReference type="InterPro" id="IPR019734">
    <property type="entry name" value="TPR_rpt"/>
</dbReference>
<reference evidence="5" key="1">
    <citation type="journal article" date="2019" name="Int. J. Syst. Evol. Microbiol.">
        <title>The Global Catalogue of Microorganisms (GCM) 10K type strain sequencing project: providing services to taxonomists for standard genome sequencing and annotation.</title>
        <authorList>
            <consortium name="The Broad Institute Genomics Platform"/>
            <consortium name="The Broad Institute Genome Sequencing Center for Infectious Disease"/>
            <person name="Wu L."/>
            <person name="Ma J."/>
        </authorList>
    </citation>
    <scope>NUCLEOTIDE SEQUENCE [LARGE SCALE GENOMIC DNA]</scope>
    <source>
        <strain evidence="5">JCM 17630</strain>
    </source>
</reference>
<dbReference type="Pfam" id="PF13174">
    <property type="entry name" value="TPR_6"/>
    <property type="match status" value="1"/>
</dbReference>
<dbReference type="Gene3D" id="1.10.1130.10">
    <property type="entry name" value="Flavocytochrome C3, Chain A"/>
    <property type="match status" value="3"/>
</dbReference>
<dbReference type="Gene3D" id="1.25.10.10">
    <property type="entry name" value="Leucine-rich Repeat Variant"/>
    <property type="match status" value="1"/>
</dbReference>
<dbReference type="PANTHER" id="PTHR35038:SF8">
    <property type="entry name" value="C-TYPE POLYHEME CYTOCHROME OMCC"/>
    <property type="match status" value="1"/>
</dbReference>
<evidence type="ECO:0000259" key="3">
    <source>
        <dbReference type="Pfam" id="PF13435"/>
    </source>
</evidence>
<dbReference type="EMBL" id="BAABCA010000006">
    <property type="protein sequence ID" value="GAA4238722.1"/>
    <property type="molecule type" value="Genomic_DNA"/>
</dbReference>
<organism evidence="4 5">
    <name type="scientific">Postechiella marina</name>
    <dbReference type="NCBI Taxonomy" id="943941"/>
    <lineage>
        <taxon>Bacteria</taxon>
        <taxon>Pseudomonadati</taxon>
        <taxon>Bacteroidota</taxon>
        <taxon>Flavobacteriia</taxon>
        <taxon>Flavobacteriales</taxon>
        <taxon>Flavobacteriaceae</taxon>
        <taxon>Postechiella</taxon>
    </lineage>
</organism>
<dbReference type="PROSITE" id="PS50005">
    <property type="entry name" value="TPR"/>
    <property type="match status" value="2"/>
</dbReference>
<gene>
    <name evidence="4" type="ORF">GCM10022291_30290</name>
</gene>
<dbReference type="InterPro" id="IPR036280">
    <property type="entry name" value="Multihaem_cyt_sf"/>
</dbReference>
<dbReference type="SMART" id="SM00028">
    <property type="entry name" value="TPR"/>
    <property type="match status" value="5"/>
</dbReference>
<dbReference type="Pfam" id="PF13181">
    <property type="entry name" value="TPR_8"/>
    <property type="match status" value="2"/>
</dbReference>
<feature type="repeat" description="TPR" evidence="2">
    <location>
        <begin position="716"/>
        <end position="749"/>
    </location>
</feature>
<dbReference type="InterPro" id="IPR016024">
    <property type="entry name" value="ARM-type_fold"/>
</dbReference>
<dbReference type="InterPro" id="IPR023155">
    <property type="entry name" value="Cyt_c-552/4"/>
</dbReference>
<evidence type="ECO:0000256" key="1">
    <source>
        <dbReference type="ARBA" id="ARBA00022729"/>
    </source>
</evidence>
<dbReference type="InterPro" id="IPR011989">
    <property type="entry name" value="ARM-like"/>
</dbReference>
<dbReference type="SUPFAM" id="SSF48371">
    <property type="entry name" value="ARM repeat"/>
    <property type="match status" value="1"/>
</dbReference>
<proteinExistence type="predicted"/>
<dbReference type="Gene3D" id="1.25.40.10">
    <property type="entry name" value="Tetratricopeptide repeat domain"/>
    <property type="match status" value="1"/>
</dbReference>
<keyword evidence="5" id="KW-1185">Reference proteome</keyword>
<dbReference type="PANTHER" id="PTHR35038">
    <property type="entry name" value="DISSIMILATORY SULFITE REDUCTASE SIRA"/>
    <property type="match status" value="1"/>
</dbReference>
<dbReference type="Pfam" id="PF13646">
    <property type="entry name" value="HEAT_2"/>
    <property type="match status" value="1"/>
</dbReference>